<dbReference type="RefSeq" id="WP_106337804.1">
    <property type="nucleotide sequence ID" value="NZ_PVZS01000015.1"/>
</dbReference>
<proteinExistence type="predicted"/>
<dbReference type="CDD" id="cd00156">
    <property type="entry name" value="REC"/>
    <property type="match status" value="1"/>
</dbReference>
<dbReference type="SUPFAM" id="SSF52172">
    <property type="entry name" value="CheY-like"/>
    <property type="match status" value="1"/>
</dbReference>
<feature type="modified residue" description="4-aspartylphosphate" evidence="4">
    <location>
        <position position="51"/>
    </location>
</feature>
<dbReference type="PROSITE" id="PS50110">
    <property type="entry name" value="RESPONSE_REGULATORY"/>
    <property type="match status" value="1"/>
</dbReference>
<dbReference type="EMBL" id="PVZS01000015">
    <property type="protein sequence ID" value="PSC04278.1"/>
    <property type="molecule type" value="Genomic_DNA"/>
</dbReference>
<dbReference type="PANTHER" id="PTHR44591">
    <property type="entry name" value="STRESS RESPONSE REGULATOR PROTEIN 1"/>
    <property type="match status" value="1"/>
</dbReference>
<dbReference type="InterPro" id="IPR011006">
    <property type="entry name" value="CheY-like_superfamily"/>
</dbReference>
<keyword evidence="1 4" id="KW-0597">Phosphoprotein</keyword>
<protein>
    <recommendedName>
        <fullName evidence="5">Response regulatory domain-containing protein</fullName>
    </recommendedName>
</protein>
<accession>A0A2T1HRI9</accession>
<dbReference type="Pfam" id="PF00072">
    <property type="entry name" value="Response_reg"/>
    <property type="match status" value="1"/>
</dbReference>
<name>A0A2T1HRI9_9HYPH</name>
<reference evidence="7" key="1">
    <citation type="submission" date="2018-03" db="EMBL/GenBank/DDBJ databases">
        <authorList>
            <person name="Sun L."/>
            <person name="Liu H."/>
            <person name="Chen W."/>
            <person name="Huang K."/>
            <person name="Liu W."/>
            <person name="Gao X."/>
        </authorList>
    </citation>
    <scope>NUCLEOTIDE SEQUENCE [LARGE SCALE GENOMIC DNA]</scope>
    <source>
        <strain evidence="7">SH9</strain>
    </source>
</reference>
<comment type="caution">
    <text evidence="6">The sequence shown here is derived from an EMBL/GenBank/DDBJ whole genome shotgun (WGS) entry which is preliminary data.</text>
</comment>
<dbReference type="Proteomes" id="UP000239772">
    <property type="component" value="Unassembled WGS sequence"/>
</dbReference>
<dbReference type="InterPro" id="IPR050595">
    <property type="entry name" value="Bact_response_regulator"/>
</dbReference>
<keyword evidence="3" id="KW-0804">Transcription</keyword>
<keyword evidence="2" id="KW-0805">Transcription regulation</keyword>
<dbReference type="AlphaFoldDB" id="A0A2T1HRI9"/>
<feature type="domain" description="Response regulatory" evidence="5">
    <location>
        <begin position="2"/>
        <end position="114"/>
    </location>
</feature>
<keyword evidence="7" id="KW-1185">Reference proteome</keyword>
<dbReference type="Gene3D" id="3.40.50.2300">
    <property type="match status" value="1"/>
</dbReference>
<organism evidence="6 7">
    <name type="scientific">Alsobacter soli</name>
    <dbReference type="NCBI Taxonomy" id="2109933"/>
    <lineage>
        <taxon>Bacteria</taxon>
        <taxon>Pseudomonadati</taxon>
        <taxon>Pseudomonadota</taxon>
        <taxon>Alphaproteobacteria</taxon>
        <taxon>Hyphomicrobiales</taxon>
        <taxon>Alsobacteraceae</taxon>
        <taxon>Alsobacter</taxon>
    </lineage>
</organism>
<dbReference type="SMART" id="SM00448">
    <property type="entry name" value="REC"/>
    <property type="match status" value="1"/>
</dbReference>
<dbReference type="PANTHER" id="PTHR44591:SF3">
    <property type="entry name" value="RESPONSE REGULATORY DOMAIN-CONTAINING PROTEIN"/>
    <property type="match status" value="1"/>
</dbReference>
<gene>
    <name evidence="6" type="ORF">SLNSH_14915</name>
</gene>
<evidence type="ECO:0000313" key="6">
    <source>
        <dbReference type="EMBL" id="PSC04278.1"/>
    </source>
</evidence>
<dbReference type="GO" id="GO:0000160">
    <property type="term" value="P:phosphorelay signal transduction system"/>
    <property type="evidence" value="ECO:0007669"/>
    <property type="project" value="InterPro"/>
</dbReference>
<dbReference type="InterPro" id="IPR001789">
    <property type="entry name" value="Sig_transdc_resp-reg_receiver"/>
</dbReference>
<evidence type="ECO:0000256" key="4">
    <source>
        <dbReference type="PROSITE-ProRule" id="PRU00169"/>
    </source>
</evidence>
<evidence type="ECO:0000256" key="1">
    <source>
        <dbReference type="ARBA" id="ARBA00022553"/>
    </source>
</evidence>
<evidence type="ECO:0000256" key="3">
    <source>
        <dbReference type="ARBA" id="ARBA00023163"/>
    </source>
</evidence>
<evidence type="ECO:0000313" key="7">
    <source>
        <dbReference type="Proteomes" id="UP000239772"/>
    </source>
</evidence>
<evidence type="ECO:0000259" key="5">
    <source>
        <dbReference type="PROSITE" id="PS50110"/>
    </source>
</evidence>
<sequence>MRILVIEDDPTIAVSISDSLQDLGHRTLEADTIPEALEVIRGDKVDLVISDLGLADHVRAETFLEALRTLHPKLPIIVATGLEPSEELVLDDRTLLLMKPYGIADLEQAIARLTG</sequence>
<evidence type="ECO:0000256" key="2">
    <source>
        <dbReference type="ARBA" id="ARBA00023015"/>
    </source>
</evidence>
<dbReference type="OrthoDB" id="7210814at2"/>